<feature type="domain" description="MAM" evidence="6">
    <location>
        <begin position="997"/>
        <end position="1151"/>
    </location>
</feature>
<feature type="domain" description="Ig-like" evidence="9">
    <location>
        <begin position="1594"/>
        <end position="1679"/>
    </location>
</feature>
<dbReference type="SMART" id="SM00202">
    <property type="entry name" value="SR"/>
    <property type="match status" value="6"/>
</dbReference>
<dbReference type="InterPro" id="IPR036179">
    <property type="entry name" value="Ig-like_dom_sf"/>
</dbReference>
<dbReference type="SMART" id="SM00137">
    <property type="entry name" value="MAM"/>
    <property type="match status" value="1"/>
</dbReference>
<dbReference type="SMART" id="SM00020">
    <property type="entry name" value="Tryp_SPc"/>
    <property type="match status" value="1"/>
</dbReference>
<feature type="domain" description="SRCR" evidence="8">
    <location>
        <begin position="527"/>
        <end position="630"/>
    </location>
</feature>
<evidence type="ECO:0000256" key="3">
    <source>
        <dbReference type="PROSITE-ProRule" id="PRU00196"/>
    </source>
</evidence>
<evidence type="ECO:0000259" key="6">
    <source>
        <dbReference type="PROSITE" id="PS50060"/>
    </source>
</evidence>
<evidence type="ECO:0000256" key="1">
    <source>
        <dbReference type="ARBA" id="ARBA00023157"/>
    </source>
</evidence>
<keyword evidence="1 3" id="KW-1015">Disulfide bond</keyword>
<dbReference type="Gene3D" id="2.40.10.10">
    <property type="entry name" value="Trypsin-like serine proteases"/>
    <property type="match status" value="1"/>
</dbReference>
<keyword evidence="4" id="KW-0645">Protease</keyword>
<dbReference type="EMBL" id="CALNXI010000355">
    <property type="protein sequence ID" value="CAH3025500.1"/>
    <property type="molecule type" value="Genomic_DNA"/>
</dbReference>
<feature type="disulfide bond" evidence="3">
    <location>
        <begin position="171"/>
        <end position="235"/>
    </location>
</feature>
<sequence>MAVVMDNFLAFALLLSVFTLSDSFKWSVQPPSEVRRGSPAILEWTVSLNREETEKANLFSLIVLEREMFLYSNRWQIMAVKVFSGGAFQEVGNKDTFNIIPGSDMKLQLNNVTDTDGTRFRCTFLSSFAAPKSIIQVDIKDLPIAVRLVGGTTPNKGRVEVYRYGYWGSICRDGWNLPDASVVCRMLGFSGAWSATCCSEYQGGTGPVWLSELNCNGREESLSECSHRGWGVTNCDHTKDAEIICHSPPTDKPLPHYSKETTAVVVTSTSSLSSAVTAAVLEPSYSSLASSTLQLSTSVILSPTTSNVQSTLLSSSFEVAVPSAVSPSFSFMVASSSVDHITSTTSNPTTTNVLLPSPSSPSVFVLPSLISPSSSYVVSSSSVASTTPAAPIVRLADGRADLGRVEIYHNGTWGTVCDDHWDIKDATVVCRMLGFTYAWTPMSYGELIINQDPDNTPGTGPIWLDDVACLGNESSLTECGHNGWLVHDCDHVENAGVLCGNTPRPDNIAASTVNPSNKAALPTSVQVRLVNGSNEREGRVEVFYNGAWGTVCDDDFDIRDAHVICRMIGFPGALSVQGEGGRFSAGNESQQIVLDDLFCSGHEASIADCSFRRWGTSNCYHEEDAGVICQKKPPIVRLRDGDNTFGRLEILHNGTWGTVCDDHWDIKDASVVCRMLGFNYAWTALSFAHLVLQTDPATHLIGTGFIWLDDVACNGNETSLTECSHNGWLVHNCDHHEDAGVLCGNSPRPNHLSEENVFNNTYSKPALPPSVQVRLVNGSNDREGRVEVYYKNEWGTVCDDDFDIRDADVICRMMGFPSAISAEIEGRFGAGNSSQRVLLDDLWCSGHESSVASCSFRGWGSHDCDHSEDAGVVCKNKIPEIHIEILDDKYGFPNQGRVYLYYNGQWGTICDDSWDIKDANVVCRMLGYPRAIGFTTMSKFGGARDSEPILLNEVNCSGTEDTLAKCPHAGWGVSNCNHTKDAGVICDYNYTVNAKDASCDFDTWYCGWDNGPGDPADFKWIRHIGPTPSRDTGPSRGHGGTGHYFYIEATGNNFKVARLETPWIRGNGNATCMIFYYHLYGQSVDTLKVKVRDQVLWQISGSQGNDWYKATVPLDFHGTYKVTFEGVVGLDAFSDIAIDDVEFQENTKCAKTAETLVPSRIVSISPSQGAKLGGTVTLFCIATGRPTPRVMWKKNGRVLLEGQSSVNITISNILQANGGVYKCLATNIFANDTATTAINIEGSPKEINFTANASYNVPAPGDYVSLKCSSVGFPEPVCRIYFKGNMLGINGSFHVIQNFAEGDQGNYVCNCSNVAGVKEAYLTLTLYDSPKIHAILPAYQLINETDSFEIFCNATGNPPPAIIWRKVGDSSKAFPVGKTLRILNADKADFGTYRCTAISPRGENITSEASVDPDNFSPEINHGPQNRTVIETDRINVTMFCNATGKPAVRLSWVRVKDGATLAYGHTLLITTADRFDRGEYRCVAENGVGNSATKSANLDVQYPPSSTTLKTNKLNPVVLGNDQISLTCDTEANPPASQYRFYREGLYIGTSLTGTHVIPKARHSDAGTYDCVPINLLGTGANISVTIAVIGAFSIINSPQNTTITENGSATFFCNATSYPPYQHFRPHITWEKLGDSSKKFPSGEQLVVQNVGRHDKGTYVCKAENDLGLPDTAAAVLDVLHKPYDTKLEVSVPDNVGIINSSIILSCIANANPPVTTYNIYHNGVLVFNSSTGIHNITRALTEHKGTYVCVTYNEFGRGESSPINVSFVGPCGVKRVHVSMSPQIVGGVNAKPGEWPWQVQLAYSDDKDSYPHLCGGSIIDHYWVVTAAHCMVNLLTLRNASNFNLTVGELHRGIAEGMEQKIPVEKIIVHKNFNPSTLQNDIALMKLKRPIIFNANVSPICLPDFDFAAGTTCYVTGWGLLGRFASPPEILQETTMPLLDHDVCAQYFNRSDIAVTSDMRCAGKIGESQGTCRGDSGGPLTCERDGRWYLVGITSWSNGGCVDQGDPGVFSDALYFRNWIDEAVKNNTRTAV</sequence>
<dbReference type="PROSITE" id="PS00420">
    <property type="entry name" value="SRCR_1"/>
    <property type="match status" value="3"/>
</dbReference>
<dbReference type="Gene3D" id="3.10.250.10">
    <property type="entry name" value="SRCR-like domain"/>
    <property type="match status" value="6"/>
</dbReference>
<accession>A0ABN8MAB5</accession>
<dbReference type="CDD" id="cd00190">
    <property type="entry name" value="Tryp_SPc"/>
    <property type="match status" value="1"/>
</dbReference>
<feature type="domain" description="Ig-like" evidence="9">
    <location>
        <begin position="1418"/>
        <end position="1500"/>
    </location>
</feature>
<feature type="domain" description="Ig-like" evidence="9">
    <location>
        <begin position="1158"/>
        <end position="1241"/>
    </location>
</feature>
<name>A0ABN8MAB5_9CNID</name>
<evidence type="ECO:0000256" key="5">
    <source>
        <dbReference type="SAM" id="SignalP"/>
    </source>
</evidence>
<feature type="signal peptide" evidence="5">
    <location>
        <begin position="1"/>
        <end position="23"/>
    </location>
</feature>
<feature type="domain" description="Ig-like" evidence="9">
    <location>
        <begin position="1685"/>
        <end position="1769"/>
    </location>
</feature>
<dbReference type="InterPro" id="IPR000998">
    <property type="entry name" value="MAM_dom"/>
</dbReference>
<feature type="domain" description="SRCR" evidence="8">
    <location>
        <begin position="883"/>
        <end position="987"/>
    </location>
</feature>
<feature type="domain" description="SRCR" evidence="8">
    <location>
        <begin position="636"/>
        <end position="744"/>
    </location>
</feature>
<keyword evidence="4" id="KW-0720">Serine protease</keyword>
<keyword evidence="4" id="KW-0378">Hydrolase</keyword>
<proteinExistence type="predicted"/>
<reference evidence="10 11" key="1">
    <citation type="submission" date="2022-05" db="EMBL/GenBank/DDBJ databases">
        <authorList>
            <consortium name="Genoscope - CEA"/>
            <person name="William W."/>
        </authorList>
    </citation>
    <scope>NUCLEOTIDE SEQUENCE [LARGE SCALE GENOMIC DNA]</scope>
</reference>
<feature type="disulfide bond" evidence="3">
    <location>
        <begin position="713"/>
        <end position="723"/>
    </location>
</feature>
<dbReference type="Pfam" id="PF13927">
    <property type="entry name" value="Ig_3"/>
    <property type="match status" value="4"/>
</dbReference>
<feature type="domain" description="Ig-like" evidence="9">
    <location>
        <begin position="1505"/>
        <end position="1589"/>
    </location>
</feature>
<evidence type="ECO:0000259" key="9">
    <source>
        <dbReference type="PROSITE" id="PS50835"/>
    </source>
</evidence>
<dbReference type="PROSITE" id="PS50287">
    <property type="entry name" value="SRCR_2"/>
    <property type="match status" value="6"/>
</dbReference>
<feature type="domain" description="Ig-like" evidence="9">
    <location>
        <begin position="1244"/>
        <end position="1325"/>
    </location>
</feature>
<dbReference type="InterPro" id="IPR013783">
    <property type="entry name" value="Ig-like_fold"/>
</dbReference>
<dbReference type="InterPro" id="IPR001254">
    <property type="entry name" value="Trypsin_dom"/>
</dbReference>
<dbReference type="PROSITE" id="PS50060">
    <property type="entry name" value="MAM_2"/>
    <property type="match status" value="1"/>
</dbReference>
<dbReference type="SMART" id="SM00409">
    <property type="entry name" value="IG"/>
    <property type="match status" value="8"/>
</dbReference>
<feature type="domain" description="Peptidase S1" evidence="7">
    <location>
        <begin position="1787"/>
        <end position="2028"/>
    </location>
</feature>
<dbReference type="SMART" id="SM00408">
    <property type="entry name" value="IGc2"/>
    <property type="match status" value="7"/>
</dbReference>
<dbReference type="Gene3D" id="2.60.40.10">
    <property type="entry name" value="Immunoglobulins"/>
    <property type="match status" value="7"/>
</dbReference>
<feature type="chain" id="PRO_5046846129" evidence="5">
    <location>
        <begin position="24"/>
        <end position="2035"/>
    </location>
</feature>
<feature type="disulfide bond" evidence="3">
    <location>
        <begin position="844"/>
        <end position="854"/>
    </location>
</feature>
<feature type="disulfide bond" evidence="3">
    <location>
        <begin position="469"/>
        <end position="479"/>
    </location>
</feature>
<protein>
    <submittedName>
        <fullName evidence="10">Uncharacterized protein</fullName>
    </submittedName>
</protein>
<feature type="disulfide bond" evidence="3">
    <location>
        <begin position="599"/>
        <end position="609"/>
    </location>
</feature>
<keyword evidence="5" id="KW-0732">Signal</keyword>
<dbReference type="InterPro" id="IPR018114">
    <property type="entry name" value="TRYPSIN_HIS"/>
</dbReference>
<comment type="caution">
    <text evidence="3">Lacks conserved residue(s) required for the propagation of feature annotation.</text>
</comment>
<gene>
    <name evidence="10" type="ORF">PEVE_00026233</name>
</gene>
<evidence type="ECO:0000256" key="4">
    <source>
        <dbReference type="RuleBase" id="RU363034"/>
    </source>
</evidence>
<dbReference type="PROSITE" id="PS00134">
    <property type="entry name" value="TRYPSIN_HIS"/>
    <property type="match status" value="1"/>
</dbReference>
<feature type="domain" description="Ig-like" evidence="9">
    <location>
        <begin position="1330"/>
        <end position="1412"/>
    </location>
</feature>
<feature type="domain" description="SRCR" evidence="8">
    <location>
        <begin position="393"/>
        <end position="500"/>
    </location>
</feature>
<dbReference type="InterPro" id="IPR009003">
    <property type="entry name" value="Peptidase_S1_PA"/>
</dbReference>
<dbReference type="Pfam" id="PF00089">
    <property type="entry name" value="Trypsin"/>
    <property type="match status" value="1"/>
</dbReference>
<dbReference type="PRINTS" id="PR00258">
    <property type="entry name" value="SPERACTRCPTR"/>
</dbReference>
<dbReference type="CDD" id="cd00096">
    <property type="entry name" value="Ig"/>
    <property type="match status" value="1"/>
</dbReference>
<evidence type="ECO:0000313" key="11">
    <source>
        <dbReference type="Proteomes" id="UP001159427"/>
    </source>
</evidence>
<feature type="disulfide bond" evidence="3">
    <location>
        <begin position="184"/>
        <end position="245"/>
    </location>
</feature>
<dbReference type="InterPro" id="IPR013320">
    <property type="entry name" value="ConA-like_dom_sf"/>
</dbReference>
<dbReference type="InterPro" id="IPR007110">
    <property type="entry name" value="Ig-like_dom"/>
</dbReference>
<feature type="disulfide bond" evidence="3">
    <location>
        <begin position="956"/>
        <end position="966"/>
    </location>
</feature>
<dbReference type="SUPFAM" id="SSF50494">
    <property type="entry name" value="Trypsin-like serine proteases"/>
    <property type="match status" value="1"/>
</dbReference>
<evidence type="ECO:0000313" key="10">
    <source>
        <dbReference type="EMBL" id="CAH3025500.1"/>
    </source>
</evidence>
<dbReference type="InterPro" id="IPR001190">
    <property type="entry name" value="SRCR"/>
</dbReference>
<keyword evidence="2" id="KW-0325">Glycoprotein</keyword>
<dbReference type="Pfam" id="PF00629">
    <property type="entry name" value="MAM"/>
    <property type="match status" value="1"/>
</dbReference>
<dbReference type="SUPFAM" id="SSF49899">
    <property type="entry name" value="Concanavalin A-like lectins/glucanases"/>
    <property type="match status" value="1"/>
</dbReference>
<dbReference type="Gene3D" id="2.60.120.200">
    <property type="match status" value="1"/>
</dbReference>
<dbReference type="SUPFAM" id="SSF56487">
    <property type="entry name" value="SRCR-like"/>
    <property type="match status" value="6"/>
</dbReference>
<dbReference type="InterPro" id="IPR043504">
    <property type="entry name" value="Peptidase_S1_PA_chymotrypsin"/>
</dbReference>
<feature type="domain" description="SRCR" evidence="8">
    <location>
        <begin position="146"/>
        <end position="246"/>
    </location>
</feature>
<organism evidence="10 11">
    <name type="scientific">Porites evermanni</name>
    <dbReference type="NCBI Taxonomy" id="104178"/>
    <lineage>
        <taxon>Eukaryota</taxon>
        <taxon>Metazoa</taxon>
        <taxon>Cnidaria</taxon>
        <taxon>Anthozoa</taxon>
        <taxon>Hexacorallia</taxon>
        <taxon>Scleractinia</taxon>
        <taxon>Fungiina</taxon>
        <taxon>Poritidae</taxon>
        <taxon>Porites</taxon>
    </lineage>
</organism>
<evidence type="ECO:0000259" key="8">
    <source>
        <dbReference type="PROSITE" id="PS50287"/>
    </source>
</evidence>
<dbReference type="InterPro" id="IPR003599">
    <property type="entry name" value="Ig_sub"/>
</dbReference>
<evidence type="ECO:0000259" key="7">
    <source>
        <dbReference type="PROSITE" id="PS50240"/>
    </source>
</evidence>
<feature type="disulfide bond" evidence="3">
    <location>
        <begin position="215"/>
        <end position="225"/>
    </location>
</feature>
<keyword evidence="11" id="KW-1185">Reference proteome</keyword>
<dbReference type="SUPFAM" id="SSF48726">
    <property type="entry name" value="Immunoglobulin"/>
    <property type="match status" value="7"/>
</dbReference>
<dbReference type="InterPro" id="IPR033116">
    <property type="entry name" value="TRYPSIN_SER"/>
</dbReference>
<dbReference type="InterPro" id="IPR001314">
    <property type="entry name" value="Peptidase_S1A"/>
</dbReference>
<dbReference type="PROSITE" id="PS50240">
    <property type="entry name" value="TRYPSIN_DOM"/>
    <property type="match status" value="1"/>
</dbReference>
<dbReference type="Proteomes" id="UP001159427">
    <property type="component" value="Unassembled WGS sequence"/>
</dbReference>
<evidence type="ECO:0000256" key="2">
    <source>
        <dbReference type="ARBA" id="ARBA00023180"/>
    </source>
</evidence>
<dbReference type="InterPro" id="IPR003598">
    <property type="entry name" value="Ig_sub2"/>
</dbReference>
<feature type="domain" description="SRCR" evidence="8">
    <location>
        <begin position="773"/>
        <end position="875"/>
    </location>
</feature>
<dbReference type="Pfam" id="PF00530">
    <property type="entry name" value="SRCR"/>
    <property type="match status" value="6"/>
</dbReference>
<dbReference type="CDD" id="cd06263">
    <property type="entry name" value="MAM"/>
    <property type="match status" value="1"/>
</dbReference>
<comment type="caution">
    <text evidence="10">The sequence shown here is derived from an EMBL/GenBank/DDBJ whole genome shotgun (WGS) entry which is preliminary data.</text>
</comment>
<dbReference type="PROSITE" id="PS00135">
    <property type="entry name" value="TRYPSIN_SER"/>
    <property type="match status" value="1"/>
</dbReference>
<dbReference type="PANTHER" id="PTHR48071:SF18">
    <property type="entry name" value="DELETED IN MALIGNANT BRAIN TUMORS 1 PROTEIN-RELATED"/>
    <property type="match status" value="1"/>
</dbReference>
<dbReference type="PANTHER" id="PTHR48071">
    <property type="entry name" value="SRCR DOMAIN-CONTAINING PROTEIN"/>
    <property type="match status" value="1"/>
</dbReference>
<dbReference type="PROSITE" id="PS50835">
    <property type="entry name" value="IG_LIKE"/>
    <property type="match status" value="7"/>
</dbReference>
<dbReference type="PRINTS" id="PR00722">
    <property type="entry name" value="CHYMOTRYPSIN"/>
</dbReference>
<dbReference type="InterPro" id="IPR036772">
    <property type="entry name" value="SRCR-like_dom_sf"/>
</dbReference>